<protein>
    <submittedName>
        <fullName evidence="1">Uncharacterized protein</fullName>
    </submittedName>
</protein>
<accession>U5E8C5</accession>
<dbReference type="Proteomes" id="UP000017048">
    <property type="component" value="Unassembled WGS sequence"/>
</dbReference>
<dbReference type="Pfam" id="PF19939">
    <property type="entry name" value="DUF6401"/>
    <property type="match status" value="1"/>
</dbReference>
<dbReference type="eggNOG" id="ENOG5033NR2">
    <property type="taxonomic scope" value="Bacteria"/>
</dbReference>
<comment type="caution">
    <text evidence="1">The sequence shown here is derived from an EMBL/GenBank/DDBJ whole genome shotgun (WGS) entry which is preliminary data.</text>
</comment>
<name>U5E8C5_NOCAS</name>
<dbReference type="InterPro" id="IPR045647">
    <property type="entry name" value="DUF6401"/>
</dbReference>
<gene>
    <name evidence="1" type="ORF">NCAST_12_00230</name>
</gene>
<evidence type="ECO:0000313" key="1">
    <source>
        <dbReference type="EMBL" id="GAD82671.1"/>
    </source>
</evidence>
<reference evidence="1 2" key="1">
    <citation type="journal article" date="2014" name="BMC Genomics">
        <title>Genome based analysis of type-I polyketide synthase and nonribosomal peptide synthetase gene clusters in seven strains of five representative Nocardia species.</title>
        <authorList>
            <person name="Komaki H."/>
            <person name="Ichikawa N."/>
            <person name="Hosoyama A."/>
            <person name="Takahashi-Nakaguchi A."/>
            <person name="Matsuzawa T."/>
            <person name="Suzuki K."/>
            <person name="Fujita N."/>
            <person name="Gonoi T."/>
        </authorList>
    </citation>
    <scope>NUCLEOTIDE SEQUENCE [LARGE SCALE GENOMIC DNA]</scope>
    <source>
        <strain evidence="1 2">NBRC 15531</strain>
    </source>
</reference>
<dbReference type="AlphaFoldDB" id="U5E8C5"/>
<evidence type="ECO:0000313" key="2">
    <source>
        <dbReference type="Proteomes" id="UP000017048"/>
    </source>
</evidence>
<dbReference type="EMBL" id="BAFO02000012">
    <property type="protein sequence ID" value="GAD82671.1"/>
    <property type="molecule type" value="Genomic_DNA"/>
</dbReference>
<proteinExistence type="predicted"/>
<organism evidence="1 2">
    <name type="scientific">Nocardia asteroides NBRC 15531</name>
    <dbReference type="NCBI Taxonomy" id="1110697"/>
    <lineage>
        <taxon>Bacteria</taxon>
        <taxon>Bacillati</taxon>
        <taxon>Actinomycetota</taxon>
        <taxon>Actinomycetes</taxon>
        <taxon>Mycobacteriales</taxon>
        <taxon>Nocardiaceae</taxon>
        <taxon>Nocardia</taxon>
    </lineage>
</organism>
<sequence length="132" mass="13750">MRGCAEFAAGANPPCCYHLVVFSPGPALLEFSARRHLHKLNTTYGIPAALAAADNPGLSAELDQHAAAVRDILAFGVGESTGIPLTVLLAGYARGLLDQVAEYAGGLLAVAPASWSEADWLQLRLAAVCRHA</sequence>
<keyword evidence="2" id="KW-1185">Reference proteome</keyword>